<evidence type="ECO:0008006" key="4">
    <source>
        <dbReference type="Google" id="ProtNLM"/>
    </source>
</evidence>
<keyword evidence="3" id="KW-1185">Reference proteome</keyword>
<organism evidence="2 3">
    <name type="scientific">Ulvibacter antarcticus</name>
    <dbReference type="NCBI Taxonomy" id="442714"/>
    <lineage>
        <taxon>Bacteria</taxon>
        <taxon>Pseudomonadati</taxon>
        <taxon>Bacteroidota</taxon>
        <taxon>Flavobacteriia</taxon>
        <taxon>Flavobacteriales</taxon>
        <taxon>Flavobacteriaceae</taxon>
        <taxon>Ulvibacter</taxon>
    </lineage>
</organism>
<keyword evidence="1" id="KW-0732">Signal</keyword>
<evidence type="ECO:0000313" key="2">
    <source>
        <dbReference type="EMBL" id="RMA65949.1"/>
    </source>
</evidence>
<feature type="signal peptide" evidence="1">
    <location>
        <begin position="1"/>
        <end position="28"/>
    </location>
</feature>
<dbReference type="Proteomes" id="UP000271339">
    <property type="component" value="Unassembled WGS sequence"/>
</dbReference>
<proteinExistence type="predicted"/>
<dbReference type="AlphaFoldDB" id="A0A3L9Z3E4"/>
<gene>
    <name evidence="2" type="ORF">BXY75_0365</name>
</gene>
<dbReference type="EMBL" id="REFC01000011">
    <property type="protein sequence ID" value="RMA65949.1"/>
    <property type="molecule type" value="Genomic_DNA"/>
</dbReference>
<evidence type="ECO:0000313" key="3">
    <source>
        <dbReference type="Proteomes" id="UP000271339"/>
    </source>
</evidence>
<dbReference type="RefSeq" id="WP_121905971.1">
    <property type="nucleotide sequence ID" value="NZ_REFC01000011.1"/>
</dbReference>
<comment type="caution">
    <text evidence="2">The sequence shown here is derived from an EMBL/GenBank/DDBJ whole genome shotgun (WGS) entry which is preliminary data.</text>
</comment>
<feature type="chain" id="PRO_5018196661" description="Lipoprotein" evidence="1">
    <location>
        <begin position="29"/>
        <end position="172"/>
    </location>
</feature>
<evidence type="ECO:0000256" key="1">
    <source>
        <dbReference type="SAM" id="SignalP"/>
    </source>
</evidence>
<name>A0A3L9Z3E4_9FLAO</name>
<accession>A0A3L9Z3E4</accession>
<sequence>MKRINFLFSLLGVSVLLFSFSNCGSAQGSNTLKFEKSPAFVISEISSQNWVAGTPDGGSGTNIHLSFDEIATDVEIIKIYFSKKIEALKQSPSDSNKFTAYIKDKRRPDVVMDIDPVKEAQNTLEIDFPFELADNEAVIHYKENGSDKFYKVSNIEVKPLLAYPAAFPGDKN</sequence>
<protein>
    <recommendedName>
        <fullName evidence="4">Lipoprotein</fullName>
    </recommendedName>
</protein>
<reference evidence="2 3" key="1">
    <citation type="submission" date="2018-10" db="EMBL/GenBank/DDBJ databases">
        <title>Genomic Encyclopedia of Archaeal and Bacterial Type Strains, Phase II (KMG-II): from individual species to whole genera.</title>
        <authorList>
            <person name="Goeker M."/>
        </authorList>
    </citation>
    <scope>NUCLEOTIDE SEQUENCE [LARGE SCALE GENOMIC DNA]</scope>
    <source>
        <strain evidence="2 3">DSM 23424</strain>
    </source>
</reference>
<dbReference type="OrthoDB" id="1364277at2"/>